<dbReference type="RefSeq" id="WP_394842712.1">
    <property type="nucleotide sequence ID" value="NZ_CP089982.1"/>
</dbReference>
<evidence type="ECO:0000313" key="2">
    <source>
        <dbReference type="Proteomes" id="UP001379533"/>
    </source>
</evidence>
<protein>
    <submittedName>
        <fullName evidence="1">Uncharacterized protein</fullName>
    </submittedName>
</protein>
<reference evidence="1 2" key="1">
    <citation type="submission" date="2021-12" db="EMBL/GenBank/DDBJ databases">
        <title>Discovery of the Pendulisporaceae a myxobacterial family with distinct sporulation behavior and unique specialized metabolism.</title>
        <authorList>
            <person name="Garcia R."/>
            <person name="Popoff A."/>
            <person name="Bader C.D."/>
            <person name="Loehr J."/>
            <person name="Walesch S."/>
            <person name="Walt C."/>
            <person name="Boldt J."/>
            <person name="Bunk B."/>
            <person name="Haeckl F.J.F.P.J."/>
            <person name="Gunesch A.P."/>
            <person name="Birkelbach J."/>
            <person name="Nuebel U."/>
            <person name="Pietschmann T."/>
            <person name="Bach T."/>
            <person name="Mueller R."/>
        </authorList>
    </citation>
    <scope>NUCLEOTIDE SEQUENCE [LARGE SCALE GENOMIC DNA]</scope>
    <source>
        <strain evidence="1 2">MSr12523</strain>
    </source>
</reference>
<accession>A0ABZ2K4E6</accession>
<keyword evidence="2" id="KW-1185">Reference proteome</keyword>
<gene>
    <name evidence="1" type="ORF">LZC95_37275</name>
</gene>
<dbReference type="Proteomes" id="UP001379533">
    <property type="component" value="Chromosome"/>
</dbReference>
<name>A0ABZ2K4E6_9BACT</name>
<proteinExistence type="predicted"/>
<sequence length="52" mass="5741">MTFLTTDIDKASIAPVNIGPFERRALPSIFTSRDSLHAMVSVHPSAIQPFQK</sequence>
<evidence type="ECO:0000313" key="1">
    <source>
        <dbReference type="EMBL" id="WXA92092.1"/>
    </source>
</evidence>
<dbReference type="EMBL" id="CP089982">
    <property type="protein sequence ID" value="WXA92092.1"/>
    <property type="molecule type" value="Genomic_DNA"/>
</dbReference>
<organism evidence="1 2">
    <name type="scientific">Pendulispora brunnea</name>
    <dbReference type="NCBI Taxonomy" id="2905690"/>
    <lineage>
        <taxon>Bacteria</taxon>
        <taxon>Pseudomonadati</taxon>
        <taxon>Myxococcota</taxon>
        <taxon>Myxococcia</taxon>
        <taxon>Myxococcales</taxon>
        <taxon>Sorangiineae</taxon>
        <taxon>Pendulisporaceae</taxon>
        <taxon>Pendulispora</taxon>
    </lineage>
</organism>